<name>A0AAE9ZFT2_9PROT</name>
<dbReference type="RefSeq" id="WP_274493851.1">
    <property type="nucleotide sequence ID" value="NZ_CP118166.1"/>
</dbReference>
<dbReference type="AlphaFoldDB" id="A0AAE9ZFT2"/>
<protein>
    <submittedName>
        <fullName evidence="2">DUF5676 family membrane protein</fullName>
    </submittedName>
</protein>
<keyword evidence="1" id="KW-1133">Transmembrane helix</keyword>
<feature type="transmembrane region" description="Helical" evidence="1">
    <location>
        <begin position="7"/>
        <end position="27"/>
    </location>
</feature>
<dbReference type="InterPro" id="IPR044020">
    <property type="entry name" value="DUF5676"/>
</dbReference>
<dbReference type="Pfam" id="PF18926">
    <property type="entry name" value="DUF5676"/>
    <property type="match status" value="1"/>
</dbReference>
<evidence type="ECO:0000313" key="2">
    <source>
        <dbReference type="EMBL" id="WDI31967.1"/>
    </source>
</evidence>
<gene>
    <name evidence="2" type="ORF">PUV54_02030</name>
</gene>
<keyword evidence="1" id="KW-0472">Membrane</keyword>
<dbReference type="EMBL" id="CP118166">
    <property type="protein sequence ID" value="WDI31967.1"/>
    <property type="molecule type" value="Genomic_DNA"/>
</dbReference>
<proteinExistence type="predicted"/>
<keyword evidence="1" id="KW-0812">Transmembrane</keyword>
<sequence length="85" mass="9676">MRIVPVGHALSIFFVITFAICIAWGLVTPPAMHMHEAWEMMMPGFHWLSFPTFLIGLAWAYAYGWYTAIIFVPLYNLFNKHGAAA</sequence>
<evidence type="ECO:0000313" key="3">
    <source>
        <dbReference type="Proteomes" id="UP001214043"/>
    </source>
</evidence>
<reference evidence="2" key="1">
    <citation type="submission" date="2023-02" db="EMBL/GenBank/DDBJ databases">
        <title>Genome sequence of Hyphococcus flavus.</title>
        <authorList>
            <person name="Rong J.-C."/>
            <person name="Zhao Q."/>
            <person name="Yi M."/>
            <person name="Wu J.-Y."/>
        </authorList>
    </citation>
    <scope>NUCLEOTIDE SEQUENCE</scope>
    <source>
        <strain evidence="2">MCCC 1K03223</strain>
    </source>
</reference>
<evidence type="ECO:0000256" key="1">
    <source>
        <dbReference type="SAM" id="Phobius"/>
    </source>
</evidence>
<dbReference type="KEGG" id="hfl:PUV54_02030"/>
<dbReference type="Proteomes" id="UP001214043">
    <property type="component" value="Chromosome"/>
</dbReference>
<keyword evidence="3" id="KW-1185">Reference proteome</keyword>
<feature type="transmembrane region" description="Helical" evidence="1">
    <location>
        <begin position="47"/>
        <end position="72"/>
    </location>
</feature>
<accession>A0AAE9ZFT2</accession>
<organism evidence="2 3">
    <name type="scientific">Hyphococcus flavus</name>
    <dbReference type="NCBI Taxonomy" id="1866326"/>
    <lineage>
        <taxon>Bacteria</taxon>
        <taxon>Pseudomonadati</taxon>
        <taxon>Pseudomonadota</taxon>
        <taxon>Alphaproteobacteria</taxon>
        <taxon>Parvularculales</taxon>
        <taxon>Parvularculaceae</taxon>
        <taxon>Hyphococcus</taxon>
    </lineage>
</organism>